<dbReference type="InterPro" id="IPR050508">
    <property type="entry name" value="Methyltransf_Superfamily"/>
</dbReference>
<dbReference type="AlphaFoldDB" id="A0A7I7T4Z9"/>
<dbReference type="EMBL" id="AP022596">
    <property type="protein sequence ID" value="BBY64344.1"/>
    <property type="molecule type" value="Genomic_DNA"/>
</dbReference>
<evidence type="ECO:0000313" key="3">
    <source>
        <dbReference type="Proteomes" id="UP000467148"/>
    </source>
</evidence>
<dbReference type="Pfam" id="PF13649">
    <property type="entry name" value="Methyltransf_25"/>
    <property type="match status" value="1"/>
</dbReference>
<protein>
    <recommendedName>
        <fullName evidence="1">Methyltransferase domain-containing protein</fullName>
    </recommendedName>
</protein>
<evidence type="ECO:0000313" key="2">
    <source>
        <dbReference type="EMBL" id="BBY64344.1"/>
    </source>
</evidence>
<name>A0A7I7T4Z9_9MYCO</name>
<accession>A0A7I7T4Z9</accession>
<dbReference type="SUPFAM" id="SSF53335">
    <property type="entry name" value="S-adenosyl-L-methionine-dependent methyltransferases"/>
    <property type="match status" value="1"/>
</dbReference>
<organism evidence="2 3">
    <name type="scientific">Mycolicibacterium helvum</name>
    <dbReference type="NCBI Taxonomy" id="1534349"/>
    <lineage>
        <taxon>Bacteria</taxon>
        <taxon>Bacillati</taxon>
        <taxon>Actinomycetota</taxon>
        <taxon>Actinomycetes</taxon>
        <taxon>Mycobacteriales</taxon>
        <taxon>Mycobacteriaceae</taxon>
        <taxon>Mycolicibacterium</taxon>
    </lineage>
</organism>
<dbReference type="KEGG" id="mhev:MHEL_25870"/>
<evidence type="ECO:0000259" key="1">
    <source>
        <dbReference type="Pfam" id="PF13649"/>
    </source>
</evidence>
<dbReference type="PANTHER" id="PTHR42912">
    <property type="entry name" value="METHYLTRANSFERASE"/>
    <property type="match status" value="1"/>
</dbReference>
<dbReference type="Gene3D" id="3.40.50.150">
    <property type="entry name" value="Vaccinia Virus protein VP39"/>
    <property type="match status" value="1"/>
</dbReference>
<dbReference type="Proteomes" id="UP000467148">
    <property type="component" value="Chromosome"/>
</dbReference>
<sequence length="222" mass="24116">MDYMTKNRPHSVVGRWGNDHDYLPAAGHDRLLPAYDLLTWVLGAGPIYDQLIAQASLFDGARVLEVGCGTGNVAIRAIRAVPAAEVTALDPDPRALNRARRKAGDRPGVHFEQGYAQQLRYAEGAFDRVLSSMMLHHLDHDVKAAALAEAFRVLKPGGEIHVVDVVHTHGRVHTTAGEVPELIRLSGFHCSVTGARRLRFVGQVQYCCGVKPADNSSGPVQS</sequence>
<gene>
    <name evidence="2" type="ORF">MHEL_25870</name>
</gene>
<reference evidence="2 3" key="1">
    <citation type="journal article" date="2019" name="Emerg. Microbes Infect.">
        <title>Comprehensive subspecies identification of 175 nontuberculous mycobacteria species based on 7547 genomic profiles.</title>
        <authorList>
            <person name="Matsumoto Y."/>
            <person name="Kinjo T."/>
            <person name="Motooka D."/>
            <person name="Nabeya D."/>
            <person name="Jung N."/>
            <person name="Uechi K."/>
            <person name="Horii T."/>
            <person name="Iida T."/>
            <person name="Fujita J."/>
            <person name="Nakamura S."/>
        </authorList>
    </citation>
    <scope>NUCLEOTIDE SEQUENCE [LARGE SCALE GENOMIC DNA]</scope>
    <source>
        <strain evidence="2 3">JCM 30396</strain>
    </source>
</reference>
<dbReference type="InterPro" id="IPR029063">
    <property type="entry name" value="SAM-dependent_MTases_sf"/>
</dbReference>
<keyword evidence="3" id="KW-1185">Reference proteome</keyword>
<proteinExistence type="predicted"/>
<dbReference type="InterPro" id="IPR041698">
    <property type="entry name" value="Methyltransf_25"/>
</dbReference>
<dbReference type="GO" id="GO:0008168">
    <property type="term" value="F:methyltransferase activity"/>
    <property type="evidence" value="ECO:0007669"/>
    <property type="project" value="TreeGrafter"/>
</dbReference>
<dbReference type="CDD" id="cd02440">
    <property type="entry name" value="AdoMet_MTases"/>
    <property type="match status" value="1"/>
</dbReference>
<feature type="domain" description="Methyltransferase" evidence="1">
    <location>
        <begin position="63"/>
        <end position="158"/>
    </location>
</feature>